<feature type="compositionally biased region" description="Polar residues" evidence="1">
    <location>
        <begin position="486"/>
        <end position="502"/>
    </location>
</feature>
<protein>
    <submittedName>
        <fullName evidence="4">Ribonuclease H-like domain-containing protein</fullName>
    </submittedName>
</protein>
<evidence type="ECO:0000259" key="2">
    <source>
        <dbReference type="Pfam" id="PF13976"/>
    </source>
</evidence>
<name>A0ABQ5EI62_9ASTR</name>
<evidence type="ECO:0000256" key="1">
    <source>
        <dbReference type="SAM" id="MobiDB-lite"/>
    </source>
</evidence>
<sequence>MGVYSVQRESRPMWNNVDNIPPFIPQAAHGRSGNVTFPAGSVNVPAPIPAGRQTGPAPVYAGTPVPAGRQNRPAPVHADRPFPAGRRNSVSVSAGWRNNAARPMSRPTSSYFQNYSRPVYYDQMYMGEGRWGTAENPLKNKDLGIVDSGCSRSMSGNKERLDDFVEIKGGTVTFGGGEGRITGKGTIRTSKLDFENVYYVKELQHFNLFSVSQICDKKNNVLFTETECLVLSKDFKLPDNSQVVLRVPRRHNLYSFNLNELQPEGTLTCLVAKASLDESTKWHRRMAHVNFKNINKLAKNGLVKGLPSKIFSNEHNCVACNKGKQHKASSMMITTRQPYQEKSQEVRDIIRFLDFLKWSSLRFLQMILGIQTTDPTPKAIGVFSSKLFANMKLKFEGDHMPLLAAMLPRENMGVVQSVPAEMVHIITTHSPLVTPQPSPRTEEVDTTPSIPSPTLLLRPWPTRESTSASSPQIEQSTPLRHPSLVRQRTPSPTRQLTPSPVRQPSPKVVHSSETNPSPFMEDDIAGGDFYVSPNRSYEAPPTTGQPAGGAEEPDALTILSSKLDRCMDQIGALETELKDTKKTLGGAVLTLVGRVKHLEVRLKKRKRTVVLSDSEDEECVHTDDLNIKALQLLANVSLASAQTVEAAFSLSQAAKDAQSQATDTSQGFQRTRSKRRLRKLSDVPAFDRFRANVSAGGVGISAGSGAVSTAVPAATVSKEIPVASTFAPSASPIPAVATSTIPAGTSTNPTAAQSSKGKEQIVEDPTPDMERIFKNMEDERIGADMAKKVQAEEDAQWARQQAESQSKRQQEVNAAAMFYTENDWLNILAQVATNSSLSQVLLGDDVTEETFPERMAALIKRKRQALAEQLAKERRERPLTQAQQKEYMRTFVKNQSSALYTTGWTMTQVKRLNDAQLKEEFEKIQQALERAKILDFKRTLPRSKPTLEEPSFRKLKPTEISSDDAVASQVSAAGTQDPAGVTISSSVAATRTPDVSAKSSSTSPLPAPFSVASTTPPSTNLSSPPPAAVTDTTTTSLPAEPNPAHPVGAVPTDETQDVSTPAAQTISSPSSTGKPKRRKRTAKKRAPKPLLDMDDQSFIKFDSGSESDSDLVPWAAIAAWEVLSTPLGEINALYRIDGVTKHFTTLREILHMVDRQDLMKLYGIVDKFYQTTVATGVGLILWGDLKVLLDSMEGGAGYSIWGSQQNWQVRSWRLYTFSNVHVLETMAGIVLYMFVDVPYPLSVKLMERMLKHKLELARDVVGNDLTTAEQLIGLIKNQLAAAQVPAA</sequence>
<dbReference type="EMBL" id="BQNB010016334">
    <property type="protein sequence ID" value="GJT50593.1"/>
    <property type="molecule type" value="Genomic_DNA"/>
</dbReference>
<evidence type="ECO:0000313" key="4">
    <source>
        <dbReference type="EMBL" id="GJT50593.1"/>
    </source>
</evidence>
<keyword evidence="5" id="KW-1185">Reference proteome</keyword>
<organism evidence="4 5">
    <name type="scientific">Tanacetum coccineum</name>
    <dbReference type="NCBI Taxonomy" id="301880"/>
    <lineage>
        <taxon>Eukaryota</taxon>
        <taxon>Viridiplantae</taxon>
        <taxon>Streptophyta</taxon>
        <taxon>Embryophyta</taxon>
        <taxon>Tracheophyta</taxon>
        <taxon>Spermatophyta</taxon>
        <taxon>Magnoliopsida</taxon>
        <taxon>eudicotyledons</taxon>
        <taxon>Gunneridae</taxon>
        <taxon>Pentapetalae</taxon>
        <taxon>asterids</taxon>
        <taxon>campanulids</taxon>
        <taxon>Asterales</taxon>
        <taxon>Asteraceae</taxon>
        <taxon>Asteroideae</taxon>
        <taxon>Anthemideae</taxon>
        <taxon>Anthemidinae</taxon>
        <taxon>Tanacetum</taxon>
    </lineage>
</organism>
<dbReference type="Pfam" id="PF13976">
    <property type="entry name" value="gag_pre-integrs"/>
    <property type="match status" value="1"/>
</dbReference>
<dbReference type="InterPro" id="IPR025724">
    <property type="entry name" value="GAG-pre-integrase_dom"/>
</dbReference>
<feature type="region of interest" description="Disordered" evidence="1">
    <location>
        <begin position="65"/>
        <end position="89"/>
    </location>
</feature>
<feature type="compositionally biased region" description="Basic residues" evidence="1">
    <location>
        <begin position="1074"/>
        <end position="1087"/>
    </location>
</feature>
<reference evidence="4" key="2">
    <citation type="submission" date="2022-01" db="EMBL/GenBank/DDBJ databases">
        <authorList>
            <person name="Yamashiro T."/>
            <person name="Shiraishi A."/>
            <person name="Satake H."/>
            <person name="Nakayama K."/>
        </authorList>
    </citation>
    <scope>NUCLEOTIDE SEQUENCE</scope>
</reference>
<gene>
    <name evidence="4" type="ORF">Tco_0976750</name>
</gene>
<comment type="caution">
    <text evidence="4">The sequence shown here is derived from an EMBL/GenBank/DDBJ whole genome shotgun (WGS) entry which is preliminary data.</text>
</comment>
<reference evidence="4" key="1">
    <citation type="journal article" date="2022" name="Int. J. Mol. Sci.">
        <title>Draft Genome of Tanacetum Coccineum: Genomic Comparison of Closely Related Tanacetum-Family Plants.</title>
        <authorList>
            <person name="Yamashiro T."/>
            <person name="Shiraishi A."/>
            <person name="Nakayama K."/>
            <person name="Satake H."/>
        </authorList>
    </citation>
    <scope>NUCLEOTIDE SEQUENCE</scope>
</reference>
<feature type="compositionally biased region" description="Polar residues" evidence="1">
    <location>
        <begin position="740"/>
        <end position="755"/>
    </location>
</feature>
<feature type="region of interest" description="Disordered" evidence="1">
    <location>
        <begin position="429"/>
        <end position="552"/>
    </location>
</feature>
<dbReference type="InterPro" id="IPR054722">
    <property type="entry name" value="PolX-like_BBD"/>
</dbReference>
<feature type="region of interest" description="Disordered" evidence="1">
    <location>
        <begin position="740"/>
        <end position="762"/>
    </location>
</feature>
<feature type="domain" description="Retrovirus-related Pol polyprotein from transposon TNT 1-94-like beta-barrel" evidence="3">
    <location>
        <begin position="145"/>
        <end position="217"/>
    </location>
</feature>
<feature type="compositionally biased region" description="Low complexity" evidence="1">
    <location>
        <begin position="1012"/>
        <end position="1039"/>
    </location>
</feature>
<evidence type="ECO:0000313" key="5">
    <source>
        <dbReference type="Proteomes" id="UP001151760"/>
    </source>
</evidence>
<feature type="compositionally biased region" description="Polar residues" evidence="1">
    <location>
        <begin position="1057"/>
        <end position="1073"/>
    </location>
</feature>
<dbReference type="Pfam" id="PF22936">
    <property type="entry name" value="Pol_BBD"/>
    <property type="match status" value="1"/>
</dbReference>
<evidence type="ECO:0000259" key="3">
    <source>
        <dbReference type="Pfam" id="PF22936"/>
    </source>
</evidence>
<feature type="domain" description="GAG-pre-integrase" evidence="2">
    <location>
        <begin position="252"/>
        <end position="325"/>
    </location>
</feature>
<feature type="compositionally biased region" description="Polar residues" evidence="1">
    <location>
        <begin position="463"/>
        <end position="478"/>
    </location>
</feature>
<feature type="region of interest" description="Disordered" evidence="1">
    <location>
        <begin position="990"/>
        <end position="1089"/>
    </location>
</feature>
<dbReference type="Proteomes" id="UP001151760">
    <property type="component" value="Unassembled WGS sequence"/>
</dbReference>
<proteinExistence type="predicted"/>
<accession>A0ABQ5EI62</accession>